<reference evidence="2 3" key="1">
    <citation type="journal article" date="2023" name="Commun. Biol.">
        <title>Genome analysis of Parmales, the sister group of diatoms, reveals the evolutionary specialization of diatoms from phago-mixotrophs to photoautotrophs.</title>
        <authorList>
            <person name="Ban H."/>
            <person name="Sato S."/>
            <person name="Yoshikawa S."/>
            <person name="Yamada K."/>
            <person name="Nakamura Y."/>
            <person name="Ichinomiya M."/>
            <person name="Sato N."/>
            <person name="Blanc-Mathieu R."/>
            <person name="Endo H."/>
            <person name="Kuwata A."/>
            <person name="Ogata H."/>
        </authorList>
    </citation>
    <scope>NUCLEOTIDE SEQUENCE [LARGE SCALE GENOMIC DNA]</scope>
</reference>
<organism evidence="2 3">
    <name type="scientific">Tetraparma gracilis</name>
    <dbReference type="NCBI Taxonomy" id="2962635"/>
    <lineage>
        <taxon>Eukaryota</taxon>
        <taxon>Sar</taxon>
        <taxon>Stramenopiles</taxon>
        <taxon>Ochrophyta</taxon>
        <taxon>Bolidophyceae</taxon>
        <taxon>Parmales</taxon>
        <taxon>Triparmaceae</taxon>
        <taxon>Tetraparma</taxon>
    </lineage>
</organism>
<dbReference type="Proteomes" id="UP001165060">
    <property type="component" value="Unassembled WGS sequence"/>
</dbReference>
<gene>
    <name evidence="2" type="ORF">TeGR_g6106</name>
</gene>
<keyword evidence="3" id="KW-1185">Reference proteome</keyword>
<feature type="non-terminal residue" evidence="2">
    <location>
        <position position="1"/>
    </location>
</feature>
<dbReference type="Pfam" id="PF03133">
    <property type="entry name" value="TTL"/>
    <property type="match status" value="1"/>
</dbReference>
<evidence type="ECO:0000256" key="1">
    <source>
        <dbReference type="SAM" id="MobiDB-lite"/>
    </source>
</evidence>
<dbReference type="PANTHER" id="PTHR47664">
    <property type="entry name" value="NLPC_P60 DOMAIN-CONTAINING PROTEIN"/>
    <property type="match status" value="1"/>
</dbReference>
<sequence length="520" mass="57721">YFCRSLDTWLDGKCEPLIDPDHWKLKFAAHDKTIDVSDGKSIFDACDEADDSQGDGAGFDDLPDDGTRYFYVNKSNGWKMVENAMVAKGFTRLPFEYHNRLNFDLKWVENKKHINYPHHKAGQLVNHIENSQIVCNKFGLLGTLQDHYGDNFPPNYFPMTYRLDRANEVVQVLEKLSTEEGQKEVWIHKPANMNCGKGIEIVTGEAVKEMLEKPAEDEEAVSEDSPAAAFNPNSPTRAKKGSVGQGIINSKYSSFNLQSSLVQKYLTNPLLIEGKKFDVRVYCLIARTAPAAIVLFHPGYIRLSLENFTMDTDKLSDLFVHLTNAAVQKKHPEYKNVESIWSMDKMGEYLQSSGKVEDGAAAIDKLTEQFQTIVLDVWKASSKKITRKFGQFDLLGFDFMVDEDLQAKLIEVNTNPALFCDTPVQESIMPPLVESTIGFVLKTHEVHGKVDAGKMSQCANGKDVFEGGADGGGKWADFKLLVDEASGYEWAGDGAGAGGAMVSPRGSAVQAVRELAAKSD</sequence>
<proteinExistence type="predicted"/>
<dbReference type="PANTHER" id="PTHR47664:SF1">
    <property type="entry name" value="CHROMOSOME UNDETERMINED SCAFFOLD_14, WHOLE GENOME SHOTGUN SEQUENCE"/>
    <property type="match status" value="1"/>
</dbReference>
<dbReference type="SUPFAM" id="SSF56059">
    <property type="entry name" value="Glutathione synthetase ATP-binding domain-like"/>
    <property type="match status" value="1"/>
</dbReference>
<accession>A0ABQ6MIQ1</accession>
<feature type="region of interest" description="Disordered" evidence="1">
    <location>
        <begin position="213"/>
        <end position="242"/>
    </location>
</feature>
<dbReference type="PROSITE" id="PS51221">
    <property type="entry name" value="TTL"/>
    <property type="match status" value="1"/>
</dbReference>
<evidence type="ECO:0000313" key="3">
    <source>
        <dbReference type="Proteomes" id="UP001165060"/>
    </source>
</evidence>
<comment type="caution">
    <text evidence="2">The sequence shown here is derived from an EMBL/GenBank/DDBJ whole genome shotgun (WGS) entry which is preliminary data.</text>
</comment>
<dbReference type="EMBL" id="BRYB01000264">
    <property type="protein sequence ID" value="GMI26631.1"/>
    <property type="molecule type" value="Genomic_DNA"/>
</dbReference>
<name>A0ABQ6MIQ1_9STRA</name>
<evidence type="ECO:0000313" key="2">
    <source>
        <dbReference type="EMBL" id="GMI26631.1"/>
    </source>
</evidence>
<dbReference type="Gene3D" id="3.30.470.20">
    <property type="entry name" value="ATP-grasp fold, B domain"/>
    <property type="match status" value="1"/>
</dbReference>
<protein>
    <recommendedName>
        <fullName evidence="4">Tubulin tyrosine ligase</fullName>
    </recommendedName>
</protein>
<dbReference type="InterPro" id="IPR004344">
    <property type="entry name" value="TTL/TTLL_fam"/>
</dbReference>
<evidence type="ECO:0008006" key="4">
    <source>
        <dbReference type="Google" id="ProtNLM"/>
    </source>
</evidence>